<comment type="caution">
    <text evidence="3">The sequence shown here is derived from an EMBL/GenBank/DDBJ whole genome shotgun (WGS) entry which is preliminary data.</text>
</comment>
<accession>A0AAE0NDR8</accession>
<protein>
    <recommendedName>
        <fullName evidence="2">Nephrocystin 3-like N-terminal domain-containing protein</fullName>
    </recommendedName>
</protein>
<evidence type="ECO:0000256" key="1">
    <source>
        <dbReference type="ARBA" id="ARBA00022737"/>
    </source>
</evidence>
<dbReference type="Pfam" id="PF24883">
    <property type="entry name" value="NPHP3_N"/>
    <property type="match status" value="1"/>
</dbReference>
<dbReference type="SUPFAM" id="SSF52540">
    <property type="entry name" value="P-loop containing nucleoside triphosphate hydrolases"/>
    <property type="match status" value="1"/>
</dbReference>
<dbReference type="PANTHER" id="PTHR10039:SF5">
    <property type="entry name" value="NACHT DOMAIN-CONTAINING PROTEIN"/>
    <property type="match status" value="1"/>
</dbReference>
<dbReference type="InterPro" id="IPR027417">
    <property type="entry name" value="P-loop_NTPase"/>
</dbReference>
<name>A0AAE0NDR8_9PEZI</name>
<evidence type="ECO:0000259" key="2">
    <source>
        <dbReference type="Pfam" id="PF24883"/>
    </source>
</evidence>
<dbReference type="AlphaFoldDB" id="A0AAE0NDR8"/>
<dbReference type="Proteomes" id="UP001287356">
    <property type="component" value="Unassembled WGS sequence"/>
</dbReference>
<gene>
    <name evidence="3" type="ORF">B0T24DRAFT_590168</name>
</gene>
<keyword evidence="4" id="KW-1185">Reference proteome</keyword>
<keyword evidence="1" id="KW-0677">Repeat</keyword>
<organism evidence="3 4">
    <name type="scientific">Lasiosphaeria ovina</name>
    <dbReference type="NCBI Taxonomy" id="92902"/>
    <lineage>
        <taxon>Eukaryota</taxon>
        <taxon>Fungi</taxon>
        <taxon>Dikarya</taxon>
        <taxon>Ascomycota</taxon>
        <taxon>Pezizomycotina</taxon>
        <taxon>Sordariomycetes</taxon>
        <taxon>Sordariomycetidae</taxon>
        <taxon>Sordariales</taxon>
        <taxon>Lasiosphaeriaceae</taxon>
        <taxon>Lasiosphaeria</taxon>
    </lineage>
</organism>
<dbReference type="EMBL" id="JAULSN010000002">
    <property type="protein sequence ID" value="KAK3379632.1"/>
    <property type="molecule type" value="Genomic_DNA"/>
</dbReference>
<sequence length="664" mass="73162">MDPLSALSAGAAAIQFLDFGGRLLSDTIDIYQSSTGMKSKHVELSAAAQDLAVYAAQVQKLAANMPPPQEFGIANSIADLCVECKNVASELEAFLAELRASGVTGLELAKSSFVAALKGIGQRGTIQSLQNRQDKTVSLILERQTKLLTAQLPTLELGGLAKSLKSELNTLATSKPVSTRTSRQAMIDDLWRSSWQPTDDVVQKGKPSVSSRQSASAVLDSLCYETLTHREEAIPQAHKSTFEWIFAKDASSRPAPGGEQWDSFPKWLTGTTRDSYWITGKPGSGKSTLMKFIAESDELSSNAYASHSSQTWRVIVVQRGGRLVAACDRTARSVNIVLIIDGLDEFTGSHEELVCASSRPWTVFGDAYQRNPSLKLEDLTKSDILGFVRSSFDSHPGFLDLSAVFPGEAERLVDSVVNKAAGVFLWVSIVVEALLAGLADGDKISDLQATLDRLPDDLENLYERIWANVEDRHKAQGLQFFHLFDSCCVPLNASLLWLADEEAPPDLKLDVMDFAKINLVMKRRLVSRTKGLLELSERGNIQYIHRTAFDWICREWQRISAGLPRDFDVNLVLLKALSCAASVRPSPDSDHRLVKFDWKFAQICFQYASQALSNPDNVGRVTTYLDFLDRSTVGYVQANRCEHTLHGRLKIDFSALAACCEMWG</sequence>
<dbReference type="PANTHER" id="PTHR10039">
    <property type="entry name" value="AMELOGENIN"/>
    <property type="match status" value="1"/>
</dbReference>
<dbReference type="InterPro" id="IPR056884">
    <property type="entry name" value="NPHP3-like_N"/>
</dbReference>
<evidence type="ECO:0000313" key="3">
    <source>
        <dbReference type="EMBL" id="KAK3379632.1"/>
    </source>
</evidence>
<feature type="domain" description="Nephrocystin 3-like N-terminal" evidence="2">
    <location>
        <begin position="262"/>
        <end position="298"/>
    </location>
</feature>
<reference evidence="3" key="1">
    <citation type="journal article" date="2023" name="Mol. Phylogenet. Evol.">
        <title>Genome-scale phylogeny and comparative genomics of the fungal order Sordariales.</title>
        <authorList>
            <person name="Hensen N."/>
            <person name="Bonometti L."/>
            <person name="Westerberg I."/>
            <person name="Brannstrom I.O."/>
            <person name="Guillou S."/>
            <person name="Cros-Aarteil S."/>
            <person name="Calhoun S."/>
            <person name="Haridas S."/>
            <person name="Kuo A."/>
            <person name="Mondo S."/>
            <person name="Pangilinan J."/>
            <person name="Riley R."/>
            <person name="LaButti K."/>
            <person name="Andreopoulos B."/>
            <person name="Lipzen A."/>
            <person name="Chen C."/>
            <person name="Yan M."/>
            <person name="Daum C."/>
            <person name="Ng V."/>
            <person name="Clum A."/>
            <person name="Steindorff A."/>
            <person name="Ohm R.A."/>
            <person name="Martin F."/>
            <person name="Silar P."/>
            <person name="Natvig D.O."/>
            <person name="Lalanne C."/>
            <person name="Gautier V."/>
            <person name="Ament-Velasquez S.L."/>
            <person name="Kruys A."/>
            <person name="Hutchinson M.I."/>
            <person name="Powell A.J."/>
            <person name="Barry K."/>
            <person name="Miller A.N."/>
            <person name="Grigoriev I.V."/>
            <person name="Debuchy R."/>
            <person name="Gladieux P."/>
            <person name="Hiltunen Thoren M."/>
            <person name="Johannesson H."/>
        </authorList>
    </citation>
    <scope>NUCLEOTIDE SEQUENCE</scope>
    <source>
        <strain evidence="3">CBS 958.72</strain>
    </source>
</reference>
<proteinExistence type="predicted"/>
<evidence type="ECO:0000313" key="4">
    <source>
        <dbReference type="Proteomes" id="UP001287356"/>
    </source>
</evidence>
<reference evidence="3" key="2">
    <citation type="submission" date="2023-06" db="EMBL/GenBank/DDBJ databases">
        <authorList>
            <consortium name="Lawrence Berkeley National Laboratory"/>
            <person name="Haridas S."/>
            <person name="Hensen N."/>
            <person name="Bonometti L."/>
            <person name="Westerberg I."/>
            <person name="Brannstrom I.O."/>
            <person name="Guillou S."/>
            <person name="Cros-Aarteil S."/>
            <person name="Calhoun S."/>
            <person name="Kuo A."/>
            <person name="Mondo S."/>
            <person name="Pangilinan J."/>
            <person name="Riley R."/>
            <person name="Labutti K."/>
            <person name="Andreopoulos B."/>
            <person name="Lipzen A."/>
            <person name="Chen C."/>
            <person name="Yanf M."/>
            <person name="Daum C."/>
            <person name="Ng V."/>
            <person name="Clum A."/>
            <person name="Steindorff A."/>
            <person name="Ohm R."/>
            <person name="Martin F."/>
            <person name="Silar P."/>
            <person name="Natvig D."/>
            <person name="Lalanne C."/>
            <person name="Gautier V."/>
            <person name="Ament-Velasquez S.L."/>
            <person name="Kruys A."/>
            <person name="Hutchinson M.I."/>
            <person name="Powell A.J."/>
            <person name="Barry K."/>
            <person name="Miller A.N."/>
            <person name="Grigoriev I.V."/>
            <person name="Debuchy R."/>
            <person name="Gladieux P."/>
            <person name="Thoren M.H."/>
            <person name="Johannesson H."/>
        </authorList>
    </citation>
    <scope>NUCLEOTIDE SEQUENCE</scope>
    <source>
        <strain evidence="3">CBS 958.72</strain>
    </source>
</reference>